<accession>A0ABQ5ADB4</accession>
<gene>
    <name evidence="1" type="ORF">Tco_0821824</name>
</gene>
<keyword evidence="2" id="KW-1185">Reference proteome</keyword>
<comment type="caution">
    <text evidence="1">The sequence shown here is derived from an EMBL/GenBank/DDBJ whole genome shotgun (WGS) entry which is preliminary data.</text>
</comment>
<sequence>MPRKKFHELAGYLQEVLEESLPKMVDDHIKGLLKTQVPIYVAEGLIIERKTNQSEMAKINADAIQQDHNNLQAEIS</sequence>
<feature type="non-terminal residue" evidence="1">
    <location>
        <position position="76"/>
    </location>
</feature>
<organism evidence="1 2">
    <name type="scientific">Tanacetum coccineum</name>
    <dbReference type="NCBI Taxonomy" id="301880"/>
    <lineage>
        <taxon>Eukaryota</taxon>
        <taxon>Viridiplantae</taxon>
        <taxon>Streptophyta</taxon>
        <taxon>Embryophyta</taxon>
        <taxon>Tracheophyta</taxon>
        <taxon>Spermatophyta</taxon>
        <taxon>Magnoliopsida</taxon>
        <taxon>eudicotyledons</taxon>
        <taxon>Gunneridae</taxon>
        <taxon>Pentapetalae</taxon>
        <taxon>asterids</taxon>
        <taxon>campanulids</taxon>
        <taxon>Asterales</taxon>
        <taxon>Asteraceae</taxon>
        <taxon>Asteroideae</taxon>
        <taxon>Anthemideae</taxon>
        <taxon>Anthemidinae</taxon>
        <taxon>Tanacetum</taxon>
    </lineage>
</organism>
<name>A0ABQ5ADB4_9ASTR</name>
<dbReference type="EMBL" id="BQNB010012212">
    <property type="protein sequence ID" value="GJT00655.1"/>
    <property type="molecule type" value="Genomic_DNA"/>
</dbReference>
<reference evidence="1" key="1">
    <citation type="journal article" date="2022" name="Int. J. Mol. Sci.">
        <title>Draft Genome of Tanacetum Coccineum: Genomic Comparison of Closely Related Tanacetum-Family Plants.</title>
        <authorList>
            <person name="Yamashiro T."/>
            <person name="Shiraishi A."/>
            <person name="Nakayama K."/>
            <person name="Satake H."/>
        </authorList>
    </citation>
    <scope>NUCLEOTIDE SEQUENCE</scope>
</reference>
<proteinExistence type="predicted"/>
<dbReference type="Proteomes" id="UP001151760">
    <property type="component" value="Unassembled WGS sequence"/>
</dbReference>
<reference evidence="1" key="2">
    <citation type="submission" date="2022-01" db="EMBL/GenBank/DDBJ databases">
        <authorList>
            <person name="Yamashiro T."/>
            <person name="Shiraishi A."/>
            <person name="Satake H."/>
            <person name="Nakayama K."/>
        </authorList>
    </citation>
    <scope>NUCLEOTIDE SEQUENCE</scope>
</reference>
<protein>
    <submittedName>
        <fullName evidence="1">Uncharacterized protein</fullName>
    </submittedName>
</protein>
<evidence type="ECO:0000313" key="2">
    <source>
        <dbReference type="Proteomes" id="UP001151760"/>
    </source>
</evidence>
<evidence type="ECO:0000313" key="1">
    <source>
        <dbReference type="EMBL" id="GJT00655.1"/>
    </source>
</evidence>